<dbReference type="Proteomes" id="UP000789702">
    <property type="component" value="Unassembled WGS sequence"/>
</dbReference>
<proteinExistence type="predicted"/>
<evidence type="ECO:0000313" key="1">
    <source>
        <dbReference type="EMBL" id="CAG8437299.1"/>
    </source>
</evidence>
<comment type="caution">
    <text evidence="1">The sequence shown here is derived from an EMBL/GenBank/DDBJ whole genome shotgun (WGS) entry which is preliminary data.</text>
</comment>
<protein>
    <submittedName>
        <fullName evidence="1">9830_t:CDS:1</fullName>
    </submittedName>
</protein>
<evidence type="ECO:0000313" key="2">
    <source>
        <dbReference type="Proteomes" id="UP000789702"/>
    </source>
</evidence>
<gene>
    <name evidence="1" type="ORF">DHETER_LOCUS1</name>
</gene>
<organism evidence="1 2">
    <name type="scientific">Dentiscutata heterogama</name>
    <dbReference type="NCBI Taxonomy" id="1316150"/>
    <lineage>
        <taxon>Eukaryota</taxon>
        <taxon>Fungi</taxon>
        <taxon>Fungi incertae sedis</taxon>
        <taxon>Mucoromycota</taxon>
        <taxon>Glomeromycotina</taxon>
        <taxon>Glomeromycetes</taxon>
        <taxon>Diversisporales</taxon>
        <taxon>Gigasporaceae</taxon>
        <taxon>Dentiscutata</taxon>
    </lineage>
</organism>
<reference evidence="1" key="1">
    <citation type="submission" date="2021-06" db="EMBL/GenBank/DDBJ databases">
        <authorList>
            <person name="Kallberg Y."/>
            <person name="Tangrot J."/>
            <person name="Rosling A."/>
        </authorList>
    </citation>
    <scope>NUCLEOTIDE SEQUENCE</scope>
    <source>
        <strain evidence="1">IL203A</strain>
    </source>
</reference>
<name>A0ACA9JUQ8_9GLOM</name>
<dbReference type="EMBL" id="CAJVPU010000002">
    <property type="protein sequence ID" value="CAG8437299.1"/>
    <property type="molecule type" value="Genomic_DNA"/>
</dbReference>
<sequence>MGENSLMGTGHKYLFISQNIVLNSNYCYIHTNFLASMLIIRHQREN</sequence>
<keyword evidence="2" id="KW-1185">Reference proteome</keyword>
<accession>A0ACA9JUQ8</accession>